<dbReference type="EMBL" id="JAHRHJ020000008">
    <property type="protein sequence ID" value="KAH9303757.1"/>
    <property type="molecule type" value="Genomic_DNA"/>
</dbReference>
<proteinExistence type="predicted"/>
<keyword evidence="3" id="KW-1185">Reference proteome</keyword>
<evidence type="ECO:0000313" key="3">
    <source>
        <dbReference type="Proteomes" id="UP000824469"/>
    </source>
</evidence>
<name>A0AA38CT87_TAXCH</name>
<evidence type="ECO:0000313" key="2">
    <source>
        <dbReference type="EMBL" id="KAH9303757.1"/>
    </source>
</evidence>
<dbReference type="AlphaFoldDB" id="A0AA38CT87"/>
<gene>
    <name evidence="2" type="ORF">KI387_008161</name>
</gene>
<dbReference type="Proteomes" id="UP000824469">
    <property type="component" value="Unassembled WGS sequence"/>
</dbReference>
<reference evidence="2 3" key="1">
    <citation type="journal article" date="2021" name="Nat. Plants">
        <title>The Taxus genome provides insights into paclitaxel biosynthesis.</title>
        <authorList>
            <person name="Xiong X."/>
            <person name="Gou J."/>
            <person name="Liao Q."/>
            <person name="Li Y."/>
            <person name="Zhou Q."/>
            <person name="Bi G."/>
            <person name="Li C."/>
            <person name="Du R."/>
            <person name="Wang X."/>
            <person name="Sun T."/>
            <person name="Guo L."/>
            <person name="Liang H."/>
            <person name="Lu P."/>
            <person name="Wu Y."/>
            <person name="Zhang Z."/>
            <person name="Ro D.K."/>
            <person name="Shang Y."/>
            <person name="Huang S."/>
            <person name="Yan J."/>
        </authorList>
    </citation>
    <scope>NUCLEOTIDE SEQUENCE [LARGE SCALE GENOMIC DNA]</scope>
    <source>
        <strain evidence="2">Ta-2019</strain>
    </source>
</reference>
<protein>
    <submittedName>
        <fullName evidence="2">Uncharacterized protein</fullName>
    </submittedName>
</protein>
<feature type="region of interest" description="Disordered" evidence="1">
    <location>
        <begin position="61"/>
        <end position="107"/>
    </location>
</feature>
<feature type="compositionally biased region" description="Polar residues" evidence="1">
    <location>
        <begin position="61"/>
        <end position="71"/>
    </location>
</feature>
<evidence type="ECO:0000256" key="1">
    <source>
        <dbReference type="SAM" id="MobiDB-lite"/>
    </source>
</evidence>
<comment type="caution">
    <text evidence="2">The sequence shown here is derived from an EMBL/GenBank/DDBJ whole genome shotgun (WGS) entry which is preliminary data.</text>
</comment>
<accession>A0AA38CT87</accession>
<organism evidence="2 3">
    <name type="scientific">Taxus chinensis</name>
    <name type="common">Chinese yew</name>
    <name type="synonym">Taxus wallichiana var. chinensis</name>
    <dbReference type="NCBI Taxonomy" id="29808"/>
    <lineage>
        <taxon>Eukaryota</taxon>
        <taxon>Viridiplantae</taxon>
        <taxon>Streptophyta</taxon>
        <taxon>Embryophyta</taxon>
        <taxon>Tracheophyta</taxon>
        <taxon>Spermatophyta</taxon>
        <taxon>Pinopsida</taxon>
        <taxon>Pinidae</taxon>
        <taxon>Conifers II</taxon>
        <taxon>Cupressales</taxon>
        <taxon>Taxaceae</taxon>
        <taxon>Taxus</taxon>
    </lineage>
</organism>
<sequence length="258" mass="28497">MMGRLDWRRTCFAMHGHTYQTDEIMSKYRPIAPKPTLHNPSYLCKSTTSDSHSVVDFSSTLPTTHMGNSIAKSGHTRNANRKRRASDFPSPRVLKRGRNLGREENSTHNIVGTSITWPNTVYHFHGSSSAEKSSFEKGLYKSHAGFEGLNIKTTMNSSGEVGVENPATDMEVVPVSRMAETTCDSGCPKYLELFPLVNDFQQEEEKNLVTLPLLPQTPDSASNPTSGSCHGGKIPLRLFGRDLSHKESSVPIVGLSFL</sequence>
<dbReference type="PANTHER" id="PTHR33595:SF7">
    <property type="entry name" value="OS12G0242500 PROTEIN"/>
    <property type="match status" value="1"/>
</dbReference>
<feature type="non-terminal residue" evidence="2">
    <location>
        <position position="258"/>
    </location>
</feature>
<feature type="compositionally biased region" description="Basic residues" evidence="1">
    <location>
        <begin position="74"/>
        <end position="84"/>
    </location>
</feature>
<dbReference type="PANTHER" id="PTHR33595">
    <property type="entry name" value="VON WILLEBRAND FACTOR A DOMAIN PROTEIN"/>
    <property type="match status" value="1"/>
</dbReference>